<name>A0A326U5B4_THEHA</name>
<dbReference type="AlphaFoldDB" id="A0A326U5B4"/>
<evidence type="ECO:0000313" key="2">
    <source>
        <dbReference type="Proteomes" id="UP000248806"/>
    </source>
</evidence>
<dbReference type="EMBL" id="QKUF01000010">
    <property type="protein sequence ID" value="PZW28463.1"/>
    <property type="molecule type" value="Genomic_DNA"/>
</dbReference>
<reference evidence="1 2" key="1">
    <citation type="submission" date="2018-06" db="EMBL/GenBank/DDBJ databases">
        <title>Genomic Encyclopedia of Archaeal and Bacterial Type Strains, Phase II (KMG-II): from individual species to whole genera.</title>
        <authorList>
            <person name="Goeker M."/>
        </authorList>
    </citation>
    <scope>NUCLEOTIDE SEQUENCE [LARGE SCALE GENOMIC DNA]</scope>
    <source>
        <strain evidence="1 2">ATCC BAA-1881</strain>
    </source>
</reference>
<accession>A0A326U5B4</accession>
<dbReference type="OrthoDB" id="3770261at2"/>
<proteinExistence type="predicted"/>
<evidence type="ECO:0000313" key="1">
    <source>
        <dbReference type="EMBL" id="PZW28463.1"/>
    </source>
</evidence>
<comment type="caution">
    <text evidence="1">The sequence shown here is derived from an EMBL/GenBank/DDBJ whole genome shotgun (WGS) entry which is preliminary data.</text>
</comment>
<keyword evidence="2" id="KW-1185">Reference proteome</keyword>
<protein>
    <submittedName>
        <fullName evidence="1">Uncharacterized protein DUF3626</fullName>
    </submittedName>
</protein>
<sequence>MPSEDQSCLLLRGVCCKIMHLKGAIVAVVPSPEQWQARGSSQEALQRIKYLWHILAVYGRPRAAPRPPCFSGWGRRKVCVRVLVASRSRFCAPAPKENSC</sequence>
<gene>
    <name evidence="1" type="ORF">EI42_03217</name>
</gene>
<dbReference type="Proteomes" id="UP000248806">
    <property type="component" value="Unassembled WGS sequence"/>
</dbReference>
<organism evidence="1 2">
    <name type="scientific">Thermosporothrix hazakensis</name>
    <dbReference type="NCBI Taxonomy" id="644383"/>
    <lineage>
        <taxon>Bacteria</taxon>
        <taxon>Bacillati</taxon>
        <taxon>Chloroflexota</taxon>
        <taxon>Ktedonobacteria</taxon>
        <taxon>Ktedonobacterales</taxon>
        <taxon>Thermosporotrichaceae</taxon>
        <taxon>Thermosporothrix</taxon>
    </lineage>
</organism>